<evidence type="ECO:0000256" key="1">
    <source>
        <dbReference type="SAM" id="MobiDB-lite"/>
    </source>
</evidence>
<gene>
    <name evidence="3" type="ORF">VTJ49DRAFT_776</name>
</gene>
<name>A0ABR3VE26_HUMIN</name>
<feature type="signal peptide" evidence="2">
    <location>
        <begin position="1"/>
        <end position="25"/>
    </location>
</feature>
<evidence type="ECO:0000313" key="3">
    <source>
        <dbReference type="EMBL" id="KAL1840120.1"/>
    </source>
</evidence>
<comment type="caution">
    <text evidence="3">The sequence shown here is derived from an EMBL/GenBank/DDBJ whole genome shotgun (WGS) entry which is preliminary data.</text>
</comment>
<accession>A0ABR3VE26</accession>
<evidence type="ECO:0000256" key="2">
    <source>
        <dbReference type="SAM" id="SignalP"/>
    </source>
</evidence>
<sequence length="322" mass="33745">MSPFRLDQSLAPLALSLFLAAMATTQRCCRRMGRRLVACVGACLGAYLRLAGGPVRFMGVCEVHGGRCLSGLGGDGLAGARESERGVVVDEGEPGVVSSENASGAVSESGSGVVDELSQAVGASGTMDEFQLFADEPDVVDALAVENEWRSQTEPLPRYTRHAADAESAPPAYAPPRPMGPPPTYEMTLLCDVLGRRAQCPAVDEQLRAPASSPVVAETASPSTALSPADGAARPHGNRRKNSTGGNNSGRRIKSSRAPSPAPTPAPGQTYARPNIDVASPRTRSCSSCPEPMAVQQPTTVAYRGRQIRIPPRLTGRTRRGD</sequence>
<organism evidence="3 4">
    <name type="scientific">Humicola insolens</name>
    <name type="common">Soft-rot fungus</name>
    <dbReference type="NCBI Taxonomy" id="85995"/>
    <lineage>
        <taxon>Eukaryota</taxon>
        <taxon>Fungi</taxon>
        <taxon>Dikarya</taxon>
        <taxon>Ascomycota</taxon>
        <taxon>Pezizomycotina</taxon>
        <taxon>Sordariomycetes</taxon>
        <taxon>Sordariomycetidae</taxon>
        <taxon>Sordariales</taxon>
        <taxon>Chaetomiaceae</taxon>
        <taxon>Mycothermus</taxon>
    </lineage>
</organism>
<proteinExistence type="predicted"/>
<dbReference type="Proteomes" id="UP001583172">
    <property type="component" value="Unassembled WGS sequence"/>
</dbReference>
<feature type="region of interest" description="Disordered" evidence="1">
    <location>
        <begin position="206"/>
        <end position="299"/>
    </location>
</feature>
<feature type="compositionally biased region" description="Pro residues" evidence="1">
    <location>
        <begin position="172"/>
        <end position="181"/>
    </location>
</feature>
<keyword evidence="2" id="KW-0732">Signal</keyword>
<feature type="region of interest" description="Disordered" evidence="1">
    <location>
        <begin position="151"/>
        <end position="181"/>
    </location>
</feature>
<protein>
    <submittedName>
        <fullName evidence="3">Uncharacterized protein</fullName>
    </submittedName>
</protein>
<evidence type="ECO:0000313" key="4">
    <source>
        <dbReference type="Proteomes" id="UP001583172"/>
    </source>
</evidence>
<reference evidence="3 4" key="1">
    <citation type="journal article" date="2024" name="Commun. Biol.">
        <title>Comparative genomic analysis of thermophilic fungi reveals convergent evolutionary adaptations and gene losses.</title>
        <authorList>
            <person name="Steindorff A.S."/>
            <person name="Aguilar-Pontes M.V."/>
            <person name="Robinson A.J."/>
            <person name="Andreopoulos B."/>
            <person name="LaButti K."/>
            <person name="Kuo A."/>
            <person name="Mondo S."/>
            <person name="Riley R."/>
            <person name="Otillar R."/>
            <person name="Haridas S."/>
            <person name="Lipzen A."/>
            <person name="Grimwood J."/>
            <person name="Schmutz J."/>
            <person name="Clum A."/>
            <person name="Reid I.D."/>
            <person name="Moisan M.C."/>
            <person name="Butler G."/>
            <person name="Nguyen T.T.M."/>
            <person name="Dewar K."/>
            <person name="Conant G."/>
            <person name="Drula E."/>
            <person name="Henrissat B."/>
            <person name="Hansel C."/>
            <person name="Singer S."/>
            <person name="Hutchinson M.I."/>
            <person name="de Vries R.P."/>
            <person name="Natvig D.O."/>
            <person name="Powell A.J."/>
            <person name="Tsang A."/>
            <person name="Grigoriev I.V."/>
        </authorList>
    </citation>
    <scope>NUCLEOTIDE SEQUENCE [LARGE SCALE GENOMIC DNA]</scope>
    <source>
        <strain evidence="3 4">CBS 620.91</strain>
    </source>
</reference>
<dbReference type="EMBL" id="JAZGSY010000126">
    <property type="protein sequence ID" value="KAL1840120.1"/>
    <property type="molecule type" value="Genomic_DNA"/>
</dbReference>
<keyword evidence="4" id="KW-1185">Reference proteome</keyword>
<feature type="chain" id="PRO_5046185332" evidence="2">
    <location>
        <begin position="26"/>
        <end position="322"/>
    </location>
</feature>